<feature type="region of interest" description="Disordered" evidence="1">
    <location>
        <begin position="14"/>
        <end position="57"/>
    </location>
</feature>
<name>A0ABZ0ZUU7_9ACTN</name>
<proteinExistence type="predicted"/>
<feature type="compositionally biased region" description="Low complexity" evidence="1">
    <location>
        <begin position="39"/>
        <end position="49"/>
    </location>
</feature>
<dbReference type="RefSeq" id="WP_322938297.1">
    <property type="nucleotide sequence ID" value="NZ_CP141059.1"/>
</dbReference>
<gene>
    <name evidence="2" type="ORF">SHK19_07630</name>
</gene>
<protein>
    <recommendedName>
        <fullName evidence="4">Glycosyltransferase</fullName>
    </recommendedName>
</protein>
<evidence type="ECO:0000256" key="1">
    <source>
        <dbReference type="SAM" id="MobiDB-lite"/>
    </source>
</evidence>
<evidence type="ECO:0008006" key="4">
    <source>
        <dbReference type="Google" id="ProtNLM"/>
    </source>
</evidence>
<accession>A0ABZ0ZUU7</accession>
<dbReference type="EMBL" id="CP141059">
    <property type="protein sequence ID" value="WQQ28093.1"/>
    <property type="molecule type" value="Genomic_DNA"/>
</dbReference>
<reference evidence="3" key="1">
    <citation type="submission" date="2023-12" db="EMBL/GenBank/DDBJ databases">
        <title>Novel species in genus Nocardioides.</title>
        <authorList>
            <person name="Zhou H."/>
        </authorList>
    </citation>
    <scope>NUCLEOTIDE SEQUENCE [LARGE SCALE GENOMIC DNA]</scope>
    <source>
        <strain evidence="3">HM61</strain>
    </source>
</reference>
<dbReference type="Proteomes" id="UP001327225">
    <property type="component" value="Chromosome"/>
</dbReference>
<organism evidence="2 3">
    <name type="scientific">Nocardioides bizhenqiangii</name>
    <dbReference type="NCBI Taxonomy" id="3095076"/>
    <lineage>
        <taxon>Bacteria</taxon>
        <taxon>Bacillati</taxon>
        <taxon>Actinomycetota</taxon>
        <taxon>Actinomycetes</taxon>
        <taxon>Propionibacteriales</taxon>
        <taxon>Nocardioidaceae</taxon>
        <taxon>Nocardioides</taxon>
    </lineage>
</organism>
<evidence type="ECO:0000313" key="2">
    <source>
        <dbReference type="EMBL" id="WQQ28093.1"/>
    </source>
</evidence>
<sequence length="499" mass="53943">MTLVPERIRFAMLASPAPSTTSKEDLPMRSIRLRRRPDAAPASPAAADSDPADGRQAATRDLGIPRKLLPEHHRHRVERPALARRLRSAAHPRFYAAQVGEPALADDVEAAIAHFVASGLRDGARISGLFNVDVYRGRLAERGLGITAGVDPFLHWLSVGWDERVVPTVLFDEEFYVARHPDVTSGPDWAFAQYLRAGCYAPGRSPTPFGPNYGGVPAPDARERQDPPLVTGLLHRAADYDLTRTSWLEEGVMAGVAKLARLDTERMRGLVAKAAAIEPLIAQTPRERWVSWPPHTHPMLMPTARAEEVRRGLGLVRADTVFVVPGGAPGPGLVAAAKALRDLEPEATVVVVTTDDPAPTHVDDRAVPVDLAVPWSGFTDARRLLGLLDVVRGLRPRRVVVAGSPVGWRLLAKHGTTLRHEMSLGAVLTAPSGPGEDDADGGDFQGCFDRLDWVVADTDAQRDDLTARYLLSTKARSRLLSATDCAAGDLATVAGERRA</sequence>
<keyword evidence="3" id="KW-1185">Reference proteome</keyword>
<evidence type="ECO:0000313" key="3">
    <source>
        <dbReference type="Proteomes" id="UP001327225"/>
    </source>
</evidence>